<accession>A0A0D7BIE7</accession>
<dbReference type="FunFam" id="1.10.1090.10:FF:000001">
    <property type="entry name" value="Cytochrome b-c1 complex subunit 7"/>
    <property type="match status" value="1"/>
</dbReference>
<protein>
    <recommendedName>
        <fullName evidence="9">Cytochrome b-c1 complex subunit 7</fullName>
    </recommendedName>
</protein>
<evidence type="ECO:0000256" key="4">
    <source>
        <dbReference type="ARBA" id="ARBA00022660"/>
    </source>
</evidence>
<dbReference type="GO" id="GO:0006122">
    <property type="term" value="P:mitochondrial electron transport, ubiquinol to cytochrome c"/>
    <property type="evidence" value="ECO:0007669"/>
    <property type="project" value="InterPro"/>
</dbReference>
<keyword evidence="4 9" id="KW-0679">Respiratory chain</keyword>
<sequence>MFGPLGFSLAPQIRASRTLSKWFLPFSKWYTDRMGYRKFGLKYDDLLVEEREDVQRALGRLTQEQSYDRAFRMKRSIQSNVLRKELPKEEWLPESQDVRYLKPHVLEVAKEDTERAYWDNLSVQRQK</sequence>
<gene>
    <name evidence="10" type="ORF">CYLTODRAFT_347830</name>
</gene>
<dbReference type="GO" id="GO:0045275">
    <property type="term" value="C:respiratory chain complex III"/>
    <property type="evidence" value="ECO:0007669"/>
    <property type="project" value="InterPro"/>
</dbReference>
<dbReference type="Gene3D" id="1.10.1090.10">
    <property type="entry name" value="Cytochrome b-c1 complex subunit 7"/>
    <property type="match status" value="1"/>
</dbReference>
<dbReference type="PIRSF" id="PIRSF000022">
    <property type="entry name" value="Bc1_14K"/>
    <property type="match status" value="1"/>
</dbReference>
<dbReference type="Pfam" id="PF02271">
    <property type="entry name" value="UCR_14kD"/>
    <property type="match status" value="1"/>
</dbReference>
<dbReference type="OrthoDB" id="425749at2759"/>
<keyword evidence="7 9" id="KW-0496">Mitochondrion</keyword>
<keyword evidence="11" id="KW-1185">Reference proteome</keyword>
<comment type="similarity">
    <text evidence="2 9">Belongs to the UQCRB/QCR7 family.</text>
</comment>
<name>A0A0D7BIE7_9AGAR</name>
<dbReference type="Proteomes" id="UP000054007">
    <property type="component" value="Unassembled WGS sequence"/>
</dbReference>
<reference evidence="10 11" key="1">
    <citation type="journal article" date="2015" name="Fungal Genet. Biol.">
        <title>Evolution of novel wood decay mechanisms in Agaricales revealed by the genome sequences of Fistulina hepatica and Cylindrobasidium torrendii.</title>
        <authorList>
            <person name="Floudas D."/>
            <person name="Held B.W."/>
            <person name="Riley R."/>
            <person name="Nagy L.G."/>
            <person name="Koehler G."/>
            <person name="Ransdell A.S."/>
            <person name="Younus H."/>
            <person name="Chow J."/>
            <person name="Chiniquy J."/>
            <person name="Lipzen A."/>
            <person name="Tritt A."/>
            <person name="Sun H."/>
            <person name="Haridas S."/>
            <person name="LaButti K."/>
            <person name="Ohm R.A."/>
            <person name="Kues U."/>
            <person name="Blanchette R.A."/>
            <person name="Grigoriev I.V."/>
            <person name="Minto R.E."/>
            <person name="Hibbett D.S."/>
        </authorList>
    </citation>
    <scope>NUCLEOTIDE SEQUENCE [LARGE SCALE GENOMIC DNA]</scope>
    <source>
        <strain evidence="10 11">FP15055 ss-10</strain>
    </source>
</reference>
<comment type="subcellular location">
    <subcellularLocation>
        <location evidence="1">Mitochondrion inner membrane</location>
        <topology evidence="1">Peripheral membrane protein</topology>
        <orientation evidence="1">Matrix side</orientation>
    </subcellularLocation>
</comment>
<dbReference type="STRING" id="1314674.A0A0D7BIE7"/>
<dbReference type="GO" id="GO:0005743">
    <property type="term" value="C:mitochondrial inner membrane"/>
    <property type="evidence" value="ECO:0007669"/>
    <property type="project" value="UniProtKB-SubCell"/>
</dbReference>
<dbReference type="PANTHER" id="PTHR12022:SF0">
    <property type="entry name" value="CYTOCHROME B-C1 COMPLEX SUBUNIT 7"/>
    <property type="match status" value="1"/>
</dbReference>
<evidence type="ECO:0000256" key="3">
    <source>
        <dbReference type="ARBA" id="ARBA00022448"/>
    </source>
</evidence>
<dbReference type="InterPro" id="IPR036544">
    <property type="entry name" value="QCR7_sf"/>
</dbReference>
<proteinExistence type="inferred from homology"/>
<evidence type="ECO:0000256" key="9">
    <source>
        <dbReference type="PIRNR" id="PIRNR000022"/>
    </source>
</evidence>
<organism evidence="10 11">
    <name type="scientific">Cylindrobasidium torrendii FP15055 ss-10</name>
    <dbReference type="NCBI Taxonomy" id="1314674"/>
    <lineage>
        <taxon>Eukaryota</taxon>
        <taxon>Fungi</taxon>
        <taxon>Dikarya</taxon>
        <taxon>Basidiomycota</taxon>
        <taxon>Agaricomycotina</taxon>
        <taxon>Agaricomycetes</taxon>
        <taxon>Agaricomycetidae</taxon>
        <taxon>Agaricales</taxon>
        <taxon>Marasmiineae</taxon>
        <taxon>Physalacriaceae</taxon>
        <taxon>Cylindrobasidium</taxon>
    </lineage>
</organism>
<evidence type="ECO:0000256" key="5">
    <source>
        <dbReference type="ARBA" id="ARBA00022792"/>
    </source>
</evidence>
<evidence type="ECO:0000256" key="8">
    <source>
        <dbReference type="ARBA" id="ARBA00023136"/>
    </source>
</evidence>
<dbReference type="PANTHER" id="PTHR12022">
    <property type="entry name" value="UBIQUINOL-CYTOCHROME C REDUCTASE COMPLEX 14 KD PROTEIN"/>
    <property type="match status" value="1"/>
</dbReference>
<dbReference type="SUPFAM" id="SSF81524">
    <property type="entry name" value="14 kDa protein of cytochrome bc1 complex (Ubiquinol-cytochrome c reductase)"/>
    <property type="match status" value="1"/>
</dbReference>
<comment type="function">
    <text evidence="9">Component of the ubiquinol-cytochrome c oxidoreductase, a multisubunit transmembrane complex that is part of the mitochondrial electron transport chain which drives oxidative phosphorylation.</text>
</comment>
<keyword evidence="8 9" id="KW-0472">Membrane</keyword>
<dbReference type="InterPro" id="IPR003197">
    <property type="entry name" value="QCR7"/>
</dbReference>
<dbReference type="EMBL" id="KN880469">
    <property type="protein sequence ID" value="KIY70328.1"/>
    <property type="molecule type" value="Genomic_DNA"/>
</dbReference>
<keyword evidence="5 9" id="KW-0999">Mitochondrion inner membrane</keyword>
<keyword evidence="3 9" id="KW-0813">Transport</keyword>
<evidence type="ECO:0000256" key="6">
    <source>
        <dbReference type="ARBA" id="ARBA00022982"/>
    </source>
</evidence>
<evidence type="ECO:0000313" key="11">
    <source>
        <dbReference type="Proteomes" id="UP000054007"/>
    </source>
</evidence>
<evidence type="ECO:0000313" key="10">
    <source>
        <dbReference type="EMBL" id="KIY70328.1"/>
    </source>
</evidence>
<evidence type="ECO:0000256" key="7">
    <source>
        <dbReference type="ARBA" id="ARBA00023128"/>
    </source>
</evidence>
<evidence type="ECO:0000256" key="2">
    <source>
        <dbReference type="ARBA" id="ARBA00008554"/>
    </source>
</evidence>
<keyword evidence="6 9" id="KW-0249">Electron transport</keyword>
<evidence type="ECO:0000256" key="1">
    <source>
        <dbReference type="ARBA" id="ARBA00004443"/>
    </source>
</evidence>
<dbReference type="AlphaFoldDB" id="A0A0D7BIE7"/>